<evidence type="ECO:0000256" key="1">
    <source>
        <dbReference type="ARBA" id="ARBA00006722"/>
    </source>
</evidence>
<organism evidence="7 8">
    <name type="scientific">Camelina sativa</name>
    <name type="common">False flax</name>
    <name type="synonym">Myagrum sativum</name>
    <dbReference type="NCBI Taxonomy" id="90675"/>
    <lineage>
        <taxon>Eukaryota</taxon>
        <taxon>Viridiplantae</taxon>
        <taxon>Streptophyta</taxon>
        <taxon>Embryophyta</taxon>
        <taxon>Tracheophyta</taxon>
        <taxon>Spermatophyta</taxon>
        <taxon>Magnoliopsida</taxon>
        <taxon>eudicotyledons</taxon>
        <taxon>Gunneridae</taxon>
        <taxon>Pentapetalae</taxon>
        <taxon>rosids</taxon>
        <taxon>malvids</taxon>
        <taxon>Brassicales</taxon>
        <taxon>Brassicaceae</taxon>
        <taxon>Camelineae</taxon>
        <taxon>Camelina</taxon>
    </lineage>
</organism>
<reference evidence="8" key="2">
    <citation type="submission" date="2025-08" db="UniProtKB">
        <authorList>
            <consortium name="RefSeq"/>
        </authorList>
    </citation>
    <scope>IDENTIFICATION</scope>
    <source>
        <tissue evidence="8">Leaf</tissue>
    </source>
</reference>
<protein>
    <submittedName>
        <fullName evidence="8">Defensin-like protein 87</fullName>
    </submittedName>
</protein>
<accession>A0ABM1R4S4</accession>
<sequence length="79" mass="8516">MTTKKILFLLMVVALILTPMVAAGQLQATCRIAGMCKGQKACDERCGALGTQRGGVCTRFLGDLYCCCWDLPFSIAPKN</sequence>
<evidence type="ECO:0000256" key="3">
    <source>
        <dbReference type="ARBA" id="ARBA00022577"/>
    </source>
</evidence>
<reference evidence="7" key="1">
    <citation type="journal article" date="2014" name="Nat. Commun.">
        <title>The emerging biofuel crop Camelina sativa retains a highly undifferentiated hexaploid genome structure.</title>
        <authorList>
            <person name="Kagale S."/>
            <person name="Koh C."/>
            <person name="Nixon J."/>
            <person name="Bollina V."/>
            <person name="Clarke W.E."/>
            <person name="Tuteja R."/>
            <person name="Spillane C."/>
            <person name="Robinson S.J."/>
            <person name="Links M.G."/>
            <person name="Clarke C."/>
            <person name="Higgins E.E."/>
            <person name="Huebert T."/>
            <person name="Sharpe A.G."/>
            <person name="Parkin I.A."/>
        </authorList>
    </citation>
    <scope>NUCLEOTIDE SEQUENCE [LARGE SCALE GENOMIC DNA]</scope>
    <source>
        <strain evidence="7">cv. DH55</strain>
    </source>
</reference>
<keyword evidence="6" id="KW-0732">Signal</keyword>
<keyword evidence="3" id="KW-0295">Fungicide</keyword>
<name>A0ABM1R4S4_CAMSA</name>
<evidence type="ECO:0000256" key="5">
    <source>
        <dbReference type="ARBA" id="ARBA00023157"/>
    </source>
</evidence>
<keyword evidence="5" id="KW-1015">Disulfide bond</keyword>
<dbReference type="Proteomes" id="UP000694864">
    <property type="component" value="Chromosome 16"/>
</dbReference>
<keyword evidence="4" id="KW-0611">Plant defense</keyword>
<evidence type="ECO:0000256" key="6">
    <source>
        <dbReference type="SAM" id="SignalP"/>
    </source>
</evidence>
<evidence type="ECO:0000313" key="7">
    <source>
        <dbReference type="Proteomes" id="UP000694864"/>
    </source>
</evidence>
<feature type="chain" id="PRO_5045313925" evidence="6">
    <location>
        <begin position="24"/>
        <end position="79"/>
    </location>
</feature>
<dbReference type="Pfam" id="PF25052">
    <property type="entry name" value="AtDEF-like"/>
    <property type="match status" value="1"/>
</dbReference>
<keyword evidence="2" id="KW-0929">Antimicrobial</keyword>
<comment type="similarity">
    <text evidence="1">Belongs to the DEFL family.</text>
</comment>
<gene>
    <name evidence="8" type="primary">LOC104752109</name>
</gene>
<dbReference type="InterPro" id="IPR010851">
    <property type="entry name" value="DEFL"/>
</dbReference>
<keyword evidence="7" id="KW-1185">Reference proteome</keyword>
<dbReference type="GeneID" id="104752109"/>
<proteinExistence type="inferred from homology"/>
<evidence type="ECO:0000256" key="2">
    <source>
        <dbReference type="ARBA" id="ARBA00022529"/>
    </source>
</evidence>
<evidence type="ECO:0000256" key="4">
    <source>
        <dbReference type="ARBA" id="ARBA00022821"/>
    </source>
</evidence>
<evidence type="ECO:0000313" key="8">
    <source>
        <dbReference type="RefSeq" id="XP_019094012.1"/>
    </source>
</evidence>
<feature type="signal peptide" evidence="6">
    <location>
        <begin position="1"/>
        <end position="23"/>
    </location>
</feature>
<dbReference type="RefSeq" id="XP_019094012.1">
    <property type="nucleotide sequence ID" value="XM_019238467.1"/>
</dbReference>